<proteinExistence type="predicted"/>
<sequence>MNKYIKVVSLLLALTGSIYLPSANAASSTDMLITIAETNPVLVDRLNDIALNDPELLQQLMKMADSDANQLERLLNIAEYNPLIFAKIVNIKNVETAQKLTLKAEEQQVSPYGQMSTFGTIDDSGGIIQN</sequence>
<feature type="signal peptide" evidence="1">
    <location>
        <begin position="1"/>
        <end position="25"/>
    </location>
</feature>
<evidence type="ECO:0000256" key="1">
    <source>
        <dbReference type="SAM" id="SignalP"/>
    </source>
</evidence>
<name>A0A099KHW7_COLPS</name>
<reference evidence="2 3" key="1">
    <citation type="submission" date="2014-08" db="EMBL/GenBank/DDBJ databases">
        <title>Genomic and Phenotypic Diversity of Colwellia psychrerythraea strains from Disparate Marine Basins.</title>
        <authorList>
            <person name="Techtmann S.M."/>
            <person name="Stelling S.C."/>
            <person name="Utturkar S.M."/>
            <person name="Alshibli N."/>
            <person name="Harris A."/>
            <person name="Brown S.D."/>
            <person name="Hazen T.C."/>
        </authorList>
    </citation>
    <scope>NUCLEOTIDE SEQUENCE [LARGE SCALE GENOMIC DNA]</scope>
    <source>
        <strain evidence="2 3">GAB14E</strain>
    </source>
</reference>
<dbReference type="RefSeq" id="WP_033083558.1">
    <property type="nucleotide sequence ID" value="NZ_JQEC01000047.1"/>
</dbReference>
<evidence type="ECO:0000313" key="3">
    <source>
        <dbReference type="Proteomes" id="UP000029868"/>
    </source>
</evidence>
<dbReference type="EMBL" id="JQEC01000047">
    <property type="protein sequence ID" value="KGJ90409.1"/>
    <property type="molecule type" value="Genomic_DNA"/>
</dbReference>
<gene>
    <name evidence="2" type="ORF">GAB14E_3652</name>
</gene>
<feature type="chain" id="PRO_5001948377" evidence="1">
    <location>
        <begin position="26"/>
        <end position="130"/>
    </location>
</feature>
<evidence type="ECO:0000313" key="2">
    <source>
        <dbReference type="EMBL" id="KGJ90409.1"/>
    </source>
</evidence>
<dbReference type="PATRIC" id="fig|28229.3.peg.3573"/>
<dbReference type="Proteomes" id="UP000029868">
    <property type="component" value="Unassembled WGS sequence"/>
</dbReference>
<dbReference type="AlphaFoldDB" id="A0A099KHW7"/>
<comment type="caution">
    <text evidence="2">The sequence shown here is derived from an EMBL/GenBank/DDBJ whole genome shotgun (WGS) entry which is preliminary data.</text>
</comment>
<organism evidence="2 3">
    <name type="scientific">Colwellia psychrerythraea</name>
    <name type="common">Vibrio psychroerythus</name>
    <dbReference type="NCBI Taxonomy" id="28229"/>
    <lineage>
        <taxon>Bacteria</taxon>
        <taxon>Pseudomonadati</taxon>
        <taxon>Pseudomonadota</taxon>
        <taxon>Gammaproteobacteria</taxon>
        <taxon>Alteromonadales</taxon>
        <taxon>Colwelliaceae</taxon>
        <taxon>Colwellia</taxon>
    </lineage>
</organism>
<accession>A0A099KHW7</accession>
<protein>
    <submittedName>
        <fullName evidence="2">Uncharacterized protein</fullName>
    </submittedName>
</protein>
<keyword evidence="1" id="KW-0732">Signal</keyword>
<dbReference type="OrthoDB" id="6228160at2"/>